<feature type="transmembrane region" description="Helical" evidence="1">
    <location>
        <begin position="95"/>
        <end position="117"/>
    </location>
</feature>
<organism evidence="2 3">
    <name type="scientific">Candidatus Segetimicrobium genomatis</name>
    <dbReference type="NCBI Taxonomy" id="2569760"/>
    <lineage>
        <taxon>Bacteria</taxon>
        <taxon>Bacillati</taxon>
        <taxon>Candidatus Sysuimicrobiota</taxon>
        <taxon>Candidatus Sysuimicrobiia</taxon>
        <taxon>Candidatus Sysuimicrobiales</taxon>
        <taxon>Candidatus Segetimicrobiaceae</taxon>
        <taxon>Candidatus Segetimicrobium</taxon>
    </lineage>
</organism>
<accession>A0A537KLT9</accession>
<sequence length="167" mass="18235">MQLNRILREGFIAGCIGAGAVALWFLVVDTINGRPFFTPAMLGSAVFWGVHDPTQVMIEYSRIIGYTMIHVSAFVVVGCIAAALAAEVEEAPSTLFLVVVGFCFFEFGFYILVAILAQPLLGALAWWNVAIGNAIAALGMGYYLWREHPKIGEELKRHPLGETQEGE</sequence>
<feature type="transmembrane region" description="Helical" evidence="1">
    <location>
        <begin position="6"/>
        <end position="28"/>
    </location>
</feature>
<reference evidence="2 3" key="1">
    <citation type="journal article" date="2019" name="Nat. Microbiol.">
        <title>Mediterranean grassland soil C-N compound turnover is dependent on rainfall and depth, and is mediated by genomically divergent microorganisms.</title>
        <authorList>
            <person name="Diamond S."/>
            <person name="Andeer P.F."/>
            <person name="Li Z."/>
            <person name="Crits-Christoph A."/>
            <person name="Burstein D."/>
            <person name="Anantharaman K."/>
            <person name="Lane K.R."/>
            <person name="Thomas B.C."/>
            <person name="Pan C."/>
            <person name="Northen T.R."/>
            <person name="Banfield J.F."/>
        </authorList>
    </citation>
    <scope>NUCLEOTIDE SEQUENCE [LARGE SCALE GENOMIC DNA]</scope>
    <source>
        <strain evidence="2">NP_4</strain>
    </source>
</reference>
<evidence type="ECO:0000256" key="1">
    <source>
        <dbReference type="SAM" id="Phobius"/>
    </source>
</evidence>
<keyword evidence="1" id="KW-1133">Transmembrane helix</keyword>
<keyword evidence="1" id="KW-0472">Membrane</keyword>
<dbReference type="AlphaFoldDB" id="A0A537KLT9"/>
<dbReference type="EMBL" id="VBAL01000247">
    <property type="protein sequence ID" value="TMI96602.1"/>
    <property type="molecule type" value="Genomic_DNA"/>
</dbReference>
<name>A0A537KLT9_9BACT</name>
<evidence type="ECO:0000313" key="2">
    <source>
        <dbReference type="EMBL" id="TMI96602.1"/>
    </source>
</evidence>
<feature type="transmembrane region" description="Helical" evidence="1">
    <location>
        <begin position="63"/>
        <end position="86"/>
    </location>
</feature>
<comment type="caution">
    <text evidence="2">The sequence shown here is derived from an EMBL/GenBank/DDBJ whole genome shotgun (WGS) entry which is preliminary data.</text>
</comment>
<keyword evidence="1" id="KW-0812">Transmembrane</keyword>
<evidence type="ECO:0000313" key="3">
    <source>
        <dbReference type="Proteomes" id="UP000319353"/>
    </source>
</evidence>
<protein>
    <recommendedName>
        <fullName evidence="4">DUF1440 domain-containing protein</fullName>
    </recommendedName>
</protein>
<gene>
    <name evidence="2" type="ORF">E6H01_13745</name>
</gene>
<evidence type="ECO:0008006" key="4">
    <source>
        <dbReference type="Google" id="ProtNLM"/>
    </source>
</evidence>
<dbReference type="Proteomes" id="UP000319353">
    <property type="component" value="Unassembled WGS sequence"/>
</dbReference>
<feature type="transmembrane region" description="Helical" evidence="1">
    <location>
        <begin position="123"/>
        <end position="145"/>
    </location>
</feature>
<proteinExistence type="predicted"/>